<evidence type="ECO:0000256" key="2">
    <source>
        <dbReference type="SAM" id="MobiDB-lite"/>
    </source>
</evidence>
<protein>
    <submittedName>
        <fullName evidence="3">Uncharacterized protein</fullName>
    </submittedName>
</protein>
<feature type="region of interest" description="Disordered" evidence="2">
    <location>
        <begin position="1623"/>
        <end position="1689"/>
    </location>
</feature>
<evidence type="ECO:0000313" key="4">
    <source>
        <dbReference type="Proteomes" id="UP000051952"/>
    </source>
</evidence>
<dbReference type="VEuPathDB" id="TriTrypDB:BSAL_73235"/>
<feature type="compositionally biased region" description="Polar residues" evidence="2">
    <location>
        <begin position="81"/>
        <end position="108"/>
    </location>
</feature>
<dbReference type="PANTHER" id="PTHR34491">
    <property type="entry name" value="A-TYPE INCLUSION PROTEIN, PUTATIVE-RELATED"/>
    <property type="match status" value="1"/>
</dbReference>
<evidence type="ECO:0000256" key="1">
    <source>
        <dbReference type="SAM" id="Coils"/>
    </source>
</evidence>
<feature type="compositionally biased region" description="Low complexity" evidence="2">
    <location>
        <begin position="1725"/>
        <end position="1740"/>
    </location>
</feature>
<feature type="compositionally biased region" description="Low complexity" evidence="2">
    <location>
        <begin position="1468"/>
        <end position="1486"/>
    </location>
</feature>
<feature type="region of interest" description="Disordered" evidence="2">
    <location>
        <begin position="1214"/>
        <end position="1249"/>
    </location>
</feature>
<feature type="region of interest" description="Disordered" evidence="2">
    <location>
        <begin position="1093"/>
        <end position="1125"/>
    </location>
</feature>
<feature type="region of interest" description="Disordered" evidence="2">
    <location>
        <begin position="1"/>
        <end position="44"/>
    </location>
</feature>
<evidence type="ECO:0000313" key="3">
    <source>
        <dbReference type="EMBL" id="CUG06616.1"/>
    </source>
</evidence>
<feature type="region of interest" description="Disordered" evidence="2">
    <location>
        <begin position="75"/>
        <end position="111"/>
    </location>
</feature>
<feature type="compositionally biased region" description="Polar residues" evidence="2">
    <location>
        <begin position="1"/>
        <end position="41"/>
    </location>
</feature>
<sequence>MPALNSRPQRPASAQPQTRQTQSFRDSNTSSSHPQQPSEATSLLRRARGAGVETTPMDLQRYCELQEQVDRVLSAPPPTHVASSGLLSKNTGVGKLQNNVASPHSQLRSSASTTMVMSTSSTPREALNNNFDPTQSMSLFSGTGTTVTLDSLKRMPSVVNLHHKSEAAAAAGIATGLVSGPPTSVAPQPPATSSTNNHDSANTTSATTTTTGRIHEIAKKWIPVSVKTEPTAEDSSLSQLLDNVERRRALRLSYPREGEDPTKFAQQSEAQQKHTVTFAFSERDVLPPDSAALLDSKATVRDILTKHDDRTVFKHNAEGDLEEWLLTLPSTAKGFDSMVHERFATLDQELTDEQKSLAAVEAGTVMLETSLNQLSQFGTHMFDTIFEMEDQRAEIALAEAKSKKRGHRSIGTTTTIVVSSSMSTTRTAALTPVSSPLSPSGGVGGAGASSSGSVPYGCKLLPEELFALAPPPQSSNHLETSLRGGHAVVVSPNASVKQPPGGGGASFGGVEPLDVSIINASFQNHRTPTLWFGAGGAISPSNSTMGSGAGGIEQTLAAFHQANALTAEVERLRRECERREMEKRQFSNFARERMDALADENAALAKVVAEARKDIQMIFVEVSGVDVPWEEVGNGRTAAEFLRDALPMFAEAVTQSTRSDISAALLHQVKADVNEEILELKRSIAAWPPKLTALEHSHQASLSSALKRLGELENAVSIKDAQLADVNELLAKTRGALAKTQDEAETWKRDFLKRCDALHSAHDVMHDAESRRKAAESQAAKTTQSAHRIADTLMEKLSKNFDRERKSLERQINELNSDKKTLQKEFSQQQSLLQSKIERLEGNMEDIRNRTVDQSVLRQVLEEVVFSFSGALTQQSKRLRDSFLKDLGGILRRTSSDVCLQLSKTFHAAIGRVSNILELYFETTSNTSERNRLHRVEHQMKLDIDECNRSANDLLSITDPVEAVTQALRLHVTELEAACSQLTAAAVDNEALARTNGTQHQKRLEAVVLLMKHLQHGVASLMDHHNNSSASSSYQHISWSSVPPPLSESSVINDESVIDGFTQWTPLLQISTETYHNIRHTMQTMSTRLLASSSGGGGALVTPRPPSSLPLASLEGSTTSSGAAESASTLNNGAIVNLEKGGSFLVDFQETFKTLHDGLQPTHVQALKVNANGGDTSSAVALLTCRKSLKQSMVTFGEPLTQFLNTTMPTWSSSRQQQLTLSTSSQAPTPFTHRSPAETPVPSTSVSPTNRSAALLVGQGSALFPSAYEHHAPSRSGSLVVSPSGALLGHRKVDAAVTKAAKSVEGIRVAYTRSIWGVLRLAQVRHHLNEELKVLESRCTILSKACEQRVASVKMERQRFLQAGAGGDETSTQLLKCNAALRLLSETKTSLVDRFAEKLRRFTARRNVAIQQAEAALMRQLNKVVQAMQDASKSLHEFFTRFSAAILSSTNVAHSVDDVAQLPPAALALSGSLSPDPPTHQQQQQRQPPPPALPLASRSHYGGDAVDWDDEVVKQLRTDYDIVRRENTQLKQMMEALQFRQQGGGAAAAVRALDNSGQESGDITHHHDGGSATPRPTGGMKIKSPGSVSRRRQSTAVALIGESSGDKTSTFIPATFTTKQRGSVTVATVNSGGGRGGRRRSTHRMTGGILSTESSPAATPRDVSLLQHHQHNSSTYDASDREEMNSTSELPSITEWAAPFPSATQNPFLESARRSSSATPPPPTHASAVQALSPVSVSTPQQHQQQQLSLQHYTEMWCISFNEAVARCTSTTNGLLPIEASESPFSDEKSATPLAPEDVTSGKSSHLTHAMAQWLSSNLDNYRRLLLLPPSTAVVPALSSKDDSSSHVVRGGAGNAAAAAIRRRSMTQTQRVSDGNENTMPFLDHNNELGSQSCFADDDPAKNPFWFSPELVSSSRREAAAPQVTTSNVETQTDAQTAMMINGETQTVNSVSVVLEQKSPQQLHDAVAVMSKEVQTGSIVHPPQTPAVVSENVDSQ</sequence>
<feature type="region of interest" description="Disordered" evidence="2">
    <location>
        <begin position="1977"/>
        <end position="1996"/>
    </location>
</feature>
<keyword evidence="1" id="KW-0175">Coiled coil</keyword>
<organism evidence="3 4">
    <name type="scientific">Bodo saltans</name>
    <name type="common">Flagellated protozoan</name>
    <dbReference type="NCBI Taxonomy" id="75058"/>
    <lineage>
        <taxon>Eukaryota</taxon>
        <taxon>Discoba</taxon>
        <taxon>Euglenozoa</taxon>
        <taxon>Kinetoplastea</taxon>
        <taxon>Metakinetoplastina</taxon>
        <taxon>Eubodonida</taxon>
        <taxon>Bodonidae</taxon>
        <taxon>Bodo</taxon>
    </lineage>
</organism>
<dbReference type="PANTHER" id="PTHR34491:SF156">
    <property type="entry name" value="KINESIN MOTOR DOMAIN-CONTAINING PROTEIN"/>
    <property type="match status" value="1"/>
</dbReference>
<feature type="region of interest" description="Disordered" evidence="2">
    <location>
        <begin position="179"/>
        <end position="214"/>
    </location>
</feature>
<feature type="coiled-coil region" evidence="1">
    <location>
        <begin position="723"/>
        <end position="850"/>
    </location>
</feature>
<feature type="compositionally biased region" description="Low complexity" evidence="2">
    <location>
        <begin position="1214"/>
        <end position="1226"/>
    </location>
</feature>
<keyword evidence="4" id="KW-1185">Reference proteome</keyword>
<gene>
    <name evidence="3" type="ORF">BSAL_73235</name>
</gene>
<dbReference type="Proteomes" id="UP000051952">
    <property type="component" value="Unassembled WGS sequence"/>
</dbReference>
<feature type="region of interest" description="Disordered" evidence="2">
    <location>
        <begin position="1783"/>
        <end position="1802"/>
    </location>
</feature>
<proteinExistence type="predicted"/>
<reference evidence="4" key="1">
    <citation type="submission" date="2015-09" db="EMBL/GenBank/DDBJ databases">
        <authorList>
            <consortium name="Pathogen Informatics"/>
        </authorList>
    </citation>
    <scope>NUCLEOTIDE SEQUENCE [LARGE SCALE GENOMIC DNA]</scope>
    <source>
        <strain evidence="4">Lake Konstanz</strain>
    </source>
</reference>
<name>A0A0S4ITK3_BODSA</name>
<feature type="region of interest" description="Disordered" evidence="2">
    <location>
        <begin position="1468"/>
        <end position="1506"/>
    </location>
</feature>
<feature type="region of interest" description="Disordered" evidence="2">
    <location>
        <begin position="1710"/>
        <end position="1740"/>
    </location>
</feature>
<feature type="region of interest" description="Disordered" evidence="2">
    <location>
        <begin position="1556"/>
        <end position="1592"/>
    </location>
</feature>
<feature type="coiled-coil region" evidence="1">
    <location>
        <begin position="562"/>
        <end position="614"/>
    </location>
</feature>
<feature type="compositionally biased region" description="Low complexity" evidence="2">
    <location>
        <begin position="1109"/>
        <end position="1125"/>
    </location>
</feature>
<accession>A0A0S4ITK3</accession>
<dbReference type="EMBL" id="CYKH01000609">
    <property type="protein sequence ID" value="CUG06616.1"/>
    <property type="molecule type" value="Genomic_DNA"/>
</dbReference>
<feature type="compositionally biased region" description="Low complexity" evidence="2">
    <location>
        <begin position="191"/>
        <end position="211"/>
    </location>
</feature>